<keyword evidence="2" id="KW-1185">Reference proteome</keyword>
<dbReference type="Gene3D" id="3.90.180.10">
    <property type="entry name" value="Medium-chain alcohol dehydrogenases, catalytic domain"/>
    <property type="match status" value="1"/>
</dbReference>
<dbReference type="EMBL" id="MVBO01000040">
    <property type="protein sequence ID" value="OZJ04447.1"/>
    <property type="molecule type" value="Genomic_DNA"/>
</dbReference>
<comment type="caution">
    <text evidence="1">The sequence shown here is derived from an EMBL/GenBank/DDBJ whole genome shotgun (WGS) entry which is preliminary data.</text>
</comment>
<evidence type="ECO:0000313" key="2">
    <source>
        <dbReference type="Proteomes" id="UP000242875"/>
    </source>
</evidence>
<dbReference type="PANTHER" id="PTHR45033:SF2">
    <property type="entry name" value="ZINC-TYPE ALCOHOL DEHYDROGENASE-LIKE PROTEIN C1773.06C"/>
    <property type="match status" value="1"/>
</dbReference>
<protein>
    <recommendedName>
        <fullName evidence="3">Alcohol dehydrogenase-like C-terminal domain-containing protein</fullName>
    </recommendedName>
</protein>
<dbReference type="SUPFAM" id="SSF51735">
    <property type="entry name" value="NAD(P)-binding Rossmann-fold domains"/>
    <property type="match status" value="1"/>
</dbReference>
<dbReference type="PANTHER" id="PTHR45033">
    <property type="match status" value="1"/>
</dbReference>
<sequence>MAFLQNSRFSANKGMVKIPKHRKVIESEAACLVFTGVTAWNVLRGANPLKPRKAVLAFGTEGVSLTTIQITTAAEVIITSSSEYQLVMAKSKFGADFGVNYKTHSDW</sequence>
<gene>
    <name evidence="1" type="ORF">BZG36_02816</name>
</gene>
<organism evidence="1 2">
    <name type="scientific">Bifiguratus adelaidae</name>
    <dbReference type="NCBI Taxonomy" id="1938954"/>
    <lineage>
        <taxon>Eukaryota</taxon>
        <taxon>Fungi</taxon>
        <taxon>Fungi incertae sedis</taxon>
        <taxon>Mucoromycota</taxon>
        <taxon>Mucoromycotina</taxon>
        <taxon>Endogonomycetes</taxon>
        <taxon>Endogonales</taxon>
        <taxon>Endogonales incertae sedis</taxon>
        <taxon>Bifiguratus</taxon>
    </lineage>
</organism>
<dbReference type="Proteomes" id="UP000242875">
    <property type="component" value="Unassembled WGS sequence"/>
</dbReference>
<dbReference type="Gene3D" id="3.40.50.720">
    <property type="entry name" value="NAD(P)-binding Rossmann-like Domain"/>
    <property type="match status" value="1"/>
</dbReference>
<dbReference type="InterPro" id="IPR036291">
    <property type="entry name" value="NAD(P)-bd_dom_sf"/>
</dbReference>
<accession>A0A261Y1E7</accession>
<dbReference type="AlphaFoldDB" id="A0A261Y1E7"/>
<proteinExistence type="predicted"/>
<dbReference type="InterPro" id="IPR052711">
    <property type="entry name" value="Zinc_ADH-like"/>
</dbReference>
<evidence type="ECO:0000313" key="1">
    <source>
        <dbReference type="EMBL" id="OZJ04447.1"/>
    </source>
</evidence>
<dbReference type="OrthoDB" id="3509362at2759"/>
<name>A0A261Y1E7_9FUNG</name>
<reference evidence="1 2" key="1">
    <citation type="journal article" date="2017" name="Mycologia">
        <title>Bifiguratus adelaidae, gen. et sp. nov., a new member of Mucoromycotina in endophytic and soil-dwelling habitats.</title>
        <authorList>
            <person name="Torres-Cruz T.J."/>
            <person name="Billingsley Tobias T.L."/>
            <person name="Almatruk M."/>
            <person name="Hesse C."/>
            <person name="Kuske C.R."/>
            <person name="Desiro A."/>
            <person name="Benucci G.M."/>
            <person name="Bonito G."/>
            <person name="Stajich J.E."/>
            <person name="Dunlap C."/>
            <person name="Arnold A.E."/>
            <person name="Porras-Alfaro A."/>
        </authorList>
    </citation>
    <scope>NUCLEOTIDE SEQUENCE [LARGE SCALE GENOMIC DNA]</scope>
    <source>
        <strain evidence="1 2">AZ0501</strain>
    </source>
</reference>
<evidence type="ECO:0008006" key="3">
    <source>
        <dbReference type="Google" id="ProtNLM"/>
    </source>
</evidence>